<dbReference type="Proteomes" id="UP001199106">
    <property type="component" value="Unassembled WGS sequence"/>
</dbReference>
<dbReference type="AlphaFoldDB" id="A0AAD4NP62"/>
<feature type="region of interest" description="Disordered" evidence="1">
    <location>
        <begin position="330"/>
        <end position="371"/>
    </location>
</feature>
<organism evidence="2 3">
    <name type="scientific">Alternaria panax</name>
    <dbReference type="NCBI Taxonomy" id="48097"/>
    <lineage>
        <taxon>Eukaryota</taxon>
        <taxon>Fungi</taxon>
        <taxon>Dikarya</taxon>
        <taxon>Ascomycota</taxon>
        <taxon>Pezizomycotina</taxon>
        <taxon>Dothideomycetes</taxon>
        <taxon>Pleosporomycetidae</taxon>
        <taxon>Pleosporales</taxon>
        <taxon>Pleosporineae</taxon>
        <taxon>Pleosporaceae</taxon>
        <taxon>Alternaria</taxon>
        <taxon>Alternaria sect. Panax</taxon>
    </lineage>
</organism>
<proteinExistence type="predicted"/>
<sequence>MRTVTDELVVCGVSSNIREPFPNVIIETEVDYTPGTGHVSPTSLFRLGLLSDASIALRREGSALEISGPARCEPPALAAPRARQHALDESTEGTVKGLLGAPTVSRISHGPANQPSTAKLLKTLPNSIRSRASSLDEPRPLLFHWKFPVGKRYRIADQATFATLKEKKIEWYVTTGVMVEDCTGVRWNAGTYEYLLYWHVEGMPTPEDVEAVGKGLKIDREFMRDWHKWKWEAEFGEAVMDVDDEPATPIVEEMKLPLSPLRKVRSRPPTPSCERSLPPGCKSALRRHSQDGSPAPRSLSMMLDPGSGSPKREKKVKFHRKRLVLMEVDDESVPVEEQGRIVETKEDEIGDLSDNEGRSARKSSMAKRMGW</sequence>
<reference evidence="2" key="1">
    <citation type="submission" date="2021-07" db="EMBL/GenBank/DDBJ databases">
        <title>Genome Resource of American Ginseng Black Spot Pathogen Alternaria panax.</title>
        <authorList>
            <person name="Qiu C."/>
            <person name="Wang W."/>
            <person name="Liu Z."/>
        </authorList>
    </citation>
    <scope>NUCLEOTIDE SEQUENCE</scope>
    <source>
        <strain evidence="2">BNCC115425</strain>
    </source>
</reference>
<keyword evidence="3" id="KW-1185">Reference proteome</keyword>
<accession>A0AAD4NP62</accession>
<feature type="region of interest" description="Disordered" evidence="1">
    <location>
        <begin position="262"/>
        <end position="316"/>
    </location>
</feature>
<dbReference type="EMBL" id="JAANER010000004">
    <property type="protein sequence ID" value="KAG9191408.1"/>
    <property type="molecule type" value="Genomic_DNA"/>
</dbReference>
<evidence type="ECO:0000313" key="3">
    <source>
        <dbReference type="Proteomes" id="UP001199106"/>
    </source>
</evidence>
<name>A0AAD4NP62_9PLEO</name>
<feature type="compositionally biased region" description="Basic residues" evidence="1">
    <location>
        <begin position="360"/>
        <end position="371"/>
    </location>
</feature>
<feature type="compositionally biased region" description="Acidic residues" evidence="1">
    <location>
        <begin position="345"/>
        <end position="354"/>
    </location>
</feature>
<protein>
    <submittedName>
        <fullName evidence="2">Uncharacterized protein</fullName>
    </submittedName>
</protein>
<evidence type="ECO:0000313" key="2">
    <source>
        <dbReference type="EMBL" id="KAG9191408.1"/>
    </source>
</evidence>
<gene>
    <name evidence="2" type="ORF">G6011_09496</name>
</gene>
<comment type="caution">
    <text evidence="2">The sequence shown here is derived from an EMBL/GenBank/DDBJ whole genome shotgun (WGS) entry which is preliminary data.</text>
</comment>
<evidence type="ECO:0000256" key="1">
    <source>
        <dbReference type="SAM" id="MobiDB-lite"/>
    </source>
</evidence>